<keyword evidence="1" id="KW-0067">ATP-binding</keyword>
<dbReference type="EMBL" id="JBHTLK010000173">
    <property type="protein sequence ID" value="MFD1150659.1"/>
    <property type="molecule type" value="Genomic_DNA"/>
</dbReference>
<dbReference type="PANTHER" id="PTHR35526:SF3">
    <property type="entry name" value="ANTI-SIGMA-F FACTOR RSBW"/>
    <property type="match status" value="1"/>
</dbReference>
<dbReference type="Proteomes" id="UP001597168">
    <property type="component" value="Unassembled WGS sequence"/>
</dbReference>
<dbReference type="InterPro" id="IPR050267">
    <property type="entry name" value="Anti-sigma-factor_SerPK"/>
</dbReference>
<gene>
    <name evidence="1" type="ORF">ACFQ3T_26305</name>
</gene>
<protein>
    <submittedName>
        <fullName evidence="1">ATP-binding protein</fullName>
    </submittedName>
</protein>
<keyword evidence="1" id="KW-0547">Nucleotide-binding</keyword>
<evidence type="ECO:0000313" key="1">
    <source>
        <dbReference type="EMBL" id="MFD1150659.1"/>
    </source>
</evidence>
<proteinExistence type="predicted"/>
<evidence type="ECO:0000313" key="2">
    <source>
        <dbReference type="Proteomes" id="UP001597168"/>
    </source>
</evidence>
<dbReference type="RefSeq" id="WP_380726942.1">
    <property type="nucleotide sequence ID" value="NZ_JBHTLK010000173.1"/>
</dbReference>
<name>A0ABW3R1A9_9PSEU</name>
<dbReference type="InterPro" id="IPR036890">
    <property type="entry name" value="HATPase_C_sf"/>
</dbReference>
<organism evidence="1 2">
    <name type="scientific">Saccharothrix hoggarensis</name>
    <dbReference type="NCBI Taxonomy" id="913853"/>
    <lineage>
        <taxon>Bacteria</taxon>
        <taxon>Bacillati</taxon>
        <taxon>Actinomycetota</taxon>
        <taxon>Actinomycetes</taxon>
        <taxon>Pseudonocardiales</taxon>
        <taxon>Pseudonocardiaceae</taxon>
        <taxon>Saccharothrix</taxon>
    </lineage>
</organism>
<dbReference type="PANTHER" id="PTHR35526">
    <property type="entry name" value="ANTI-SIGMA-F FACTOR RSBW-RELATED"/>
    <property type="match status" value="1"/>
</dbReference>
<reference evidence="2" key="1">
    <citation type="journal article" date="2019" name="Int. J. Syst. Evol. Microbiol.">
        <title>The Global Catalogue of Microorganisms (GCM) 10K type strain sequencing project: providing services to taxonomists for standard genome sequencing and annotation.</title>
        <authorList>
            <consortium name="The Broad Institute Genomics Platform"/>
            <consortium name="The Broad Institute Genome Sequencing Center for Infectious Disease"/>
            <person name="Wu L."/>
            <person name="Ma J."/>
        </authorList>
    </citation>
    <scope>NUCLEOTIDE SEQUENCE [LARGE SCALE GENOMIC DNA]</scope>
    <source>
        <strain evidence="2">CCUG 60214</strain>
    </source>
</reference>
<accession>A0ABW3R1A9</accession>
<dbReference type="CDD" id="cd16936">
    <property type="entry name" value="HATPase_RsbW-like"/>
    <property type="match status" value="1"/>
</dbReference>
<keyword evidence="2" id="KW-1185">Reference proteome</keyword>
<sequence length="142" mass="15436">MNTVDLPRESVELDLPDSRPPTAALMGLAAGMAAEAGDDRLVDVQVVAAQLVDNTYRHARAPRRLRMCRLPDRDLVRIEVGDGSPSRLPVLGRLAAPEHGRGLLVVNRLSVNWGHGRDADRKTVWAEVRLVCAATWPTTATG</sequence>
<comment type="caution">
    <text evidence="1">The sequence shown here is derived from an EMBL/GenBank/DDBJ whole genome shotgun (WGS) entry which is preliminary data.</text>
</comment>
<dbReference type="Gene3D" id="3.30.565.10">
    <property type="entry name" value="Histidine kinase-like ATPase, C-terminal domain"/>
    <property type="match status" value="1"/>
</dbReference>
<dbReference type="GO" id="GO:0005524">
    <property type="term" value="F:ATP binding"/>
    <property type="evidence" value="ECO:0007669"/>
    <property type="project" value="UniProtKB-KW"/>
</dbReference>